<evidence type="ECO:0000313" key="2">
    <source>
        <dbReference type="EMBL" id="KAF2154281.1"/>
    </source>
</evidence>
<feature type="region of interest" description="Disordered" evidence="1">
    <location>
        <begin position="137"/>
        <end position="158"/>
    </location>
</feature>
<dbReference type="AlphaFoldDB" id="A0A9P4J478"/>
<gene>
    <name evidence="2" type="ORF">K461DRAFT_125919</name>
</gene>
<organism evidence="2 3">
    <name type="scientific">Myriangium duriaei CBS 260.36</name>
    <dbReference type="NCBI Taxonomy" id="1168546"/>
    <lineage>
        <taxon>Eukaryota</taxon>
        <taxon>Fungi</taxon>
        <taxon>Dikarya</taxon>
        <taxon>Ascomycota</taxon>
        <taxon>Pezizomycotina</taxon>
        <taxon>Dothideomycetes</taxon>
        <taxon>Dothideomycetidae</taxon>
        <taxon>Myriangiales</taxon>
        <taxon>Myriangiaceae</taxon>
        <taxon>Myriangium</taxon>
    </lineage>
</organism>
<name>A0A9P4J478_9PEZI</name>
<comment type="caution">
    <text evidence="2">The sequence shown here is derived from an EMBL/GenBank/DDBJ whole genome shotgun (WGS) entry which is preliminary data.</text>
</comment>
<dbReference type="EMBL" id="ML996084">
    <property type="protein sequence ID" value="KAF2154281.1"/>
    <property type="molecule type" value="Genomic_DNA"/>
</dbReference>
<reference evidence="2" key="1">
    <citation type="journal article" date="2020" name="Stud. Mycol.">
        <title>101 Dothideomycetes genomes: a test case for predicting lifestyles and emergence of pathogens.</title>
        <authorList>
            <person name="Haridas S."/>
            <person name="Albert R."/>
            <person name="Binder M."/>
            <person name="Bloem J."/>
            <person name="Labutti K."/>
            <person name="Salamov A."/>
            <person name="Andreopoulos B."/>
            <person name="Baker S."/>
            <person name="Barry K."/>
            <person name="Bills G."/>
            <person name="Bluhm B."/>
            <person name="Cannon C."/>
            <person name="Castanera R."/>
            <person name="Culley D."/>
            <person name="Daum C."/>
            <person name="Ezra D."/>
            <person name="Gonzalez J."/>
            <person name="Henrissat B."/>
            <person name="Kuo A."/>
            <person name="Liang C."/>
            <person name="Lipzen A."/>
            <person name="Lutzoni F."/>
            <person name="Magnuson J."/>
            <person name="Mondo S."/>
            <person name="Nolan M."/>
            <person name="Ohm R."/>
            <person name="Pangilinan J."/>
            <person name="Park H.-J."/>
            <person name="Ramirez L."/>
            <person name="Alfaro M."/>
            <person name="Sun H."/>
            <person name="Tritt A."/>
            <person name="Yoshinaga Y."/>
            <person name="Zwiers L.-H."/>
            <person name="Turgeon B."/>
            <person name="Goodwin S."/>
            <person name="Spatafora J."/>
            <person name="Crous P."/>
            <person name="Grigoriev I."/>
        </authorList>
    </citation>
    <scope>NUCLEOTIDE SEQUENCE</scope>
    <source>
        <strain evidence="2">CBS 260.36</strain>
    </source>
</reference>
<proteinExistence type="predicted"/>
<dbReference type="Proteomes" id="UP000799439">
    <property type="component" value="Unassembled WGS sequence"/>
</dbReference>
<protein>
    <submittedName>
        <fullName evidence="2">Uncharacterized protein</fullName>
    </submittedName>
</protein>
<evidence type="ECO:0000313" key="3">
    <source>
        <dbReference type="Proteomes" id="UP000799439"/>
    </source>
</evidence>
<keyword evidence="3" id="KW-1185">Reference proteome</keyword>
<accession>A0A9P4J478</accession>
<sequence length="158" mass="17116">MMVGCLHVLLQDDTRAASCGDLAGPLAEMQSTCVRGPAGQLKIHIYCTRRHYALQISQLYRIDVSTIDQLNNALASLASWIQHLTIQATSPAPMLRVTTTVTPSRIVTARTTMMPTTSSQHKPLLPRSNLSRYSPGSFKNGPALFQTPTTGSLPGEVP</sequence>
<evidence type="ECO:0000256" key="1">
    <source>
        <dbReference type="SAM" id="MobiDB-lite"/>
    </source>
</evidence>